<dbReference type="SUPFAM" id="SSF81383">
    <property type="entry name" value="F-box domain"/>
    <property type="match status" value="1"/>
</dbReference>
<dbReference type="InterPro" id="IPR036047">
    <property type="entry name" value="F-box-like_dom_sf"/>
</dbReference>
<keyword evidence="3" id="KW-1185">Reference proteome</keyword>
<dbReference type="Gene3D" id="1.20.1280.50">
    <property type="match status" value="1"/>
</dbReference>
<dbReference type="SMART" id="SM00256">
    <property type="entry name" value="FBOX"/>
    <property type="match status" value="1"/>
</dbReference>
<dbReference type="PANTHER" id="PTHR31672">
    <property type="entry name" value="BNACNNG10540D PROTEIN"/>
    <property type="match status" value="1"/>
</dbReference>
<dbReference type="Gramene" id="Kaladp0048s0457.1.v1.1">
    <property type="protein sequence ID" value="Kaladp0048s0457.1.v1.1.CDS.1"/>
    <property type="gene ID" value="Kaladp0048s0457.v1.1"/>
</dbReference>
<proteinExistence type="predicted"/>
<dbReference type="InterPro" id="IPR050796">
    <property type="entry name" value="SCF_F-box_component"/>
</dbReference>
<organism evidence="2 3">
    <name type="scientific">Kalanchoe fedtschenkoi</name>
    <name type="common">Lavender scallops</name>
    <name type="synonym">South American air plant</name>
    <dbReference type="NCBI Taxonomy" id="63787"/>
    <lineage>
        <taxon>Eukaryota</taxon>
        <taxon>Viridiplantae</taxon>
        <taxon>Streptophyta</taxon>
        <taxon>Embryophyta</taxon>
        <taxon>Tracheophyta</taxon>
        <taxon>Spermatophyta</taxon>
        <taxon>Magnoliopsida</taxon>
        <taxon>eudicotyledons</taxon>
        <taxon>Gunneridae</taxon>
        <taxon>Pentapetalae</taxon>
        <taxon>Saxifragales</taxon>
        <taxon>Crassulaceae</taxon>
        <taxon>Kalanchoe</taxon>
    </lineage>
</organism>
<evidence type="ECO:0000313" key="2">
    <source>
        <dbReference type="EnsemblPlants" id="Kaladp0048s0457.1.v1.1.CDS.1"/>
    </source>
</evidence>
<dbReference type="Proteomes" id="UP000594263">
    <property type="component" value="Unplaced"/>
</dbReference>
<protein>
    <recommendedName>
        <fullName evidence="1">F-box domain-containing protein</fullName>
    </recommendedName>
</protein>
<dbReference type="EnsemblPlants" id="Kaladp0048s0457.1.v1.1">
    <property type="protein sequence ID" value="Kaladp0048s0457.1.v1.1.CDS.1"/>
    <property type="gene ID" value="Kaladp0048s0457.v1.1"/>
</dbReference>
<dbReference type="PANTHER" id="PTHR31672:SF13">
    <property type="entry name" value="F-BOX PROTEIN CPR30-LIKE"/>
    <property type="match status" value="1"/>
</dbReference>
<evidence type="ECO:0000313" key="3">
    <source>
        <dbReference type="Proteomes" id="UP000594263"/>
    </source>
</evidence>
<feature type="domain" description="F-box" evidence="1">
    <location>
        <begin position="24"/>
        <end position="63"/>
    </location>
</feature>
<name>A0A7N0ZXA5_KALFE</name>
<dbReference type="Pfam" id="PF12937">
    <property type="entry name" value="F-box-like"/>
    <property type="match status" value="1"/>
</dbReference>
<accession>A0A7N0ZXA5</accession>
<dbReference type="AlphaFoldDB" id="A0A7N0ZXA5"/>
<dbReference type="InterPro" id="IPR001810">
    <property type="entry name" value="F-box_dom"/>
</dbReference>
<sequence length="154" mass="17208">MALSKQANKEISLQLGHCGPVLENNLDVIISILSYLPVKSIGRFMTVCKSWNVVIHKRFFIEMQLSRSRGNPRHIFIRALVQRPTPTVDRPLSIHSIIASWNGLVCQESLFSPSDLGHRKLSICNLVTKQKFVIPEDSGCSFCEETCLGVAFGP</sequence>
<evidence type="ECO:0000259" key="1">
    <source>
        <dbReference type="SMART" id="SM00256"/>
    </source>
</evidence>
<reference evidence="2" key="1">
    <citation type="submission" date="2021-01" db="UniProtKB">
        <authorList>
            <consortium name="EnsemblPlants"/>
        </authorList>
    </citation>
    <scope>IDENTIFICATION</scope>
</reference>